<feature type="region of interest" description="Disordered" evidence="1">
    <location>
        <begin position="1"/>
        <end position="26"/>
    </location>
</feature>
<dbReference type="Gramene" id="KGN60369">
    <property type="protein sequence ID" value="KGN60369"/>
    <property type="gene ID" value="Csa_3G901150"/>
</dbReference>
<evidence type="ECO:0000313" key="3">
    <source>
        <dbReference type="EMBL" id="KGN60369.1"/>
    </source>
</evidence>
<dbReference type="InterPro" id="IPR057352">
    <property type="entry name" value="TPR_TmcB/C"/>
</dbReference>
<dbReference type="STRING" id="3659.A0A0A0LH65"/>
<feature type="compositionally biased region" description="Low complexity" evidence="1">
    <location>
        <begin position="12"/>
        <end position="23"/>
    </location>
</feature>
<dbReference type="PANTHER" id="PTHR26312:SF123">
    <property type="entry name" value="TETRATRICOPEPTIDE REPEAT (TPR)-LIKE SUPERFAMILY PROTEIN"/>
    <property type="match status" value="1"/>
</dbReference>
<evidence type="ECO:0000313" key="4">
    <source>
        <dbReference type="Proteomes" id="UP000029981"/>
    </source>
</evidence>
<reference evidence="3 4" key="3">
    <citation type="journal article" date="2010" name="BMC Genomics">
        <title>Transcriptome sequencing and comparative analysis of cucumber flowers with different sex types.</title>
        <authorList>
            <person name="Guo S."/>
            <person name="Zheng Y."/>
            <person name="Joung J.G."/>
            <person name="Liu S."/>
            <person name="Zhang Z."/>
            <person name="Crasta O.R."/>
            <person name="Sobral B.W."/>
            <person name="Xu Y."/>
            <person name="Huang S."/>
            <person name="Fei Z."/>
        </authorList>
    </citation>
    <scope>NUCLEOTIDE SEQUENCE [LARGE SCALE GENOMIC DNA]</scope>
    <source>
        <strain evidence="4">cv. 9930</strain>
    </source>
</reference>
<dbReference type="eggNOG" id="ENOG502RYTU">
    <property type="taxonomic scope" value="Eukaryota"/>
</dbReference>
<accession>A0A0A0LH65</accession>
<dbReference type="KEGG" id="csv:101218835"/>
<reference evidence="3 4" key="2">
    <citation type="journal article" date="2009" name="PLoS ONE">
        <title>An integrated genetic and cytogenetic map of the cucumber genome.</title>
        <authorList>
            <person name="Ren Y."/>
            <person name="Zhang Z."/>
            <person name="Liu J."/>
            <person name="Staub J.E."/>
            <person name="Han Y."/>
            <person name="Cheng Z."/>
            <person name="Li X."/>
            <person name="Lu J."/>
            <person name="Miao H."/>
            <person name="Kang H."/>
            <person name="Xie B."/>
            <person name="Gu X."/>
            <person name="Wang X."/>
            <person name="Du Y."/>
            <person name="Jin W."/>
            <person name="Huang S."/>
        </authorList>
    </citation>
    <scope>NUCLEOTIDE SEQUENCE [LARGE SCALE GENOMIC DNA]</scope>
    <source>
        <strain evidence="4">cv. 9930</strain>
    </source>
</reference>
<evidence type="ECO:0000256" key="1">
    <source>
        <dbReference type="SAM" id="MobiDB-lite"/>
    </source>
</evidence>
<dbReference type="Gene3D" id="1.25.40.10">
    <property type="entry name" value="Tetratricopeptide repeat domain"/>
    <property type="match status" value="1"/>
</dbReference>
<proteinExistence type="predicted"/>
<gene>
    <name evidence="3" type="ORF">Csa_3G901150</name>
</gene>
<dbReference type="PANTHER" id="PTHR26312">
    <property type="entry name" value="TETRATRICOPEPTIDE REPEAT PROTEIN 5"/>
    <property type="match status" value="1"/>
</dbReference>
<evidence type="ECO:0000259" key="2">
    <source>
        <dbReference type="Pfam" id="PF25474"/>
    </source>
</evidence>
<keyword evidence="4" id="KW-1185">Reference proteome</keyword>
<dbReference type="EMBL" id="CM002924">
    <property type="protein sequence ID" value="KGN60369.1"/>
    <property type="molecule type" value="Genomic_DNA"/>
</dbReference>
<feature type="domain" description="TmcB/TmcC TPR repeats" evidence="2">
    <location>
        <begin position="138"/>
        <end position="182"/>
    </location>
</feature>
<dbReference type="Pfam" id="PF25474">
    <property type="entry name" value="TPR_TmcB"/>
    <property type="match status" value="1"/>
</dbReference>
<dbReference type="InterPro" id="IPR011990">
    <property type="entry name" value="TPR-like_helical_dom_sf"/>
</dbReference>
<dbReference type="Proteomes" id="UP000029981">
    <property type="component" value="Chromosome 3"/>
</dbReference>
<organism evidence="3 4">
    <name type="scientific">Cucumis sativus</name>
    <name type="common">Cucumber</name>
    <dbReference type="NCBI Taxonomy" id="3659"/>
    <lineage>
        <taxon>Eukaryota</taxon>
        <taxon>Viridiplantae</taxon>
        <taxon>Streptophyta</taxon>
        <taxon>Embryophyta</taxon>
        <taxon>Tracheophyta</taxon>
        <taxon>Spermatophyta</taxon>
        <taxon>Magnoliopsida</taxon>
        <taxon>eudicotyledons</taxon>
        <taxon>Gunneridae</taxon>
        <taxon>Pentapetalae</taxon>
        <taxon>rosids</taxon>
        <taxon>fabids</taxon>
        <taxon>Cucurbitales</taxon>
        <taxon>Cucurbitaceae</taxon>
        <taxon>Benincaseae</taxon>
        <taxon>Cucumis</taxon>
    </lineage>
</organism>
<protein>
    <recommendedName>
        <fullName evidence="2">TmcB/TmcC TPR repeats domain-containing protein</fullName>
    </recommendedName>
</protein>
<name>A0A0A0LH65_CUCSA</name>
<reference evidence="3 4" key="4">
    <citation type="journal article" date="2011" name="BMC Genomics">
        <title>RNA-Seq improves annotation of protein-coding genes in the cucumber genome.</title>
        <authorList>
            <person name="Li Z."/>
            <person name="Zhang Z."/>
            <person name="Yan P."/>
            <person name="Huang S."/>
            <person name="Fei Z."/>
            <person name="Lin K."/>
        </authorList>
    </citation>
    <scope>NUCLEOTIDE SEQUENCE [LARGE SCALE GENOMIC DNA]</scope>
    <source>
        <strain evidence="4">cv. 9930</strain>
    </source>
</reference>
<sequence>MKSALLRTGSVPLLSPTTTPSSSFSNNKQPLYGLFSSHNSSTSSPRSISLHYCTRNHSNHIRRAASESDIVRSLHQVSNTSDQFSGLASRSRSRSSFPSKIPEEEFLNEDHDQIFDGDSMEEDKVFLNSPIGINDRSKIGAYYEHMLKLNPSDALLLRNYGKFLHEVANDSKRAEECYSRAILASPTDGELLALYGKLVWDTQRDKQRAQYYFDRAVYASPNDCLVTGHYAHFMWEVEEDEAAASAEDSAAGMVRAY</sequence>
<dbReference type="SUPFAM" id="SSF48452">
    <property type="entry name" value="TPR-like"/>
    <property type="match status" value="1"/>
</dbReference>
<dbReference type="OMA" id="FASFMWE"/>
<reference evidence="3 4" key="1">
    <citation type="journal article" date="2009" name="Nat. Genet.">
        <title>The genome of the cucumber, Cucumis sativus L.</title>
        <authorList>
            <person name="Huang S."/>
            <person name="Li R."/>
            <person name="Zhang Z."/>
            <person name="Li L."/>
            <person name="Gu X."/>
            <person name="Fan W."/>
            <person name="Lucas W.J."/>
            <person name="Wang X."/>
            <person name="Xie B."/>
            <person name="Ni P."/>
            <person name="Ren Y."/>
            <person name="Zhu H."/>
            <person name="Li J."/>
            <person name="Lin K."/>
            <person name="Jin W."/>
            <person name="Fei Z."/>
            <person name="Li G."/>
            <person name="Staub J."/>
            <person name="Kilian A."/>
            <person name="van der Vossen E.A."/>
            <person name="Wu Y."/>
            <person name="Guo J."/>
            <person name="He J."/>
            <person name="Jia Z."/>
            <person name="Ren Y."/>
            <person name="Tian G."/>
            <person name="Lu Y."/>
            <person name="Ruan J."/>
            <person name="Qian W."/>
            <person name="Wang M."/>
            <person name="Huang Q."/>
            <person name="Li B."/>
            <person name="Xuan Z."/>
            <person name="Cao J."/>
            <person name="Asan"/>
            <person name="Wu Z."/>
            <person name="Zhang J."/>
            <person name="Cai Q."/>
            <person name="Bai Y."/>
            <person name="Zhao B."/>
            <person name="Han Y."/>
            <person name="Li Y."/>
            <person name="Li X."/>
            <person name="Wang S."/>
            <person name="Shi Q."/>
            <person name="Liu S."/>
            <person name="Cho W.K."/>
            <person name="Kim J.Y."/>
            <person name="Xu Y."/>
            <person name="Heller-Uszynska K."/>
            <person name="Miao H."/>
            <person name="Cheng Z."/>
            <person name="Zhang S."/>
            <person name="Wu J."/>
            <person name="Yang Y."/>
            <person name="Kang H."/>
            <person name="Li M."/>
            <person name="Liang H."/>
            <person name="Ren X."/>
            <person name="Shi Z."/>
            <person name="Wen M."/>
            <person name="Jian M."/>
            <person name="Yang H."/>
            <person name="Zhang G."/>
            <person name="Yang Z."/>
            <person name="Chen R."/>
            <person name="Liu S."/>
            <person name="Li J."/>
            <person name="Ma L."/>
            <person name="Liu H."/>
            <person name="Zhou Y."/>
            <person name="Zhao J."/>
            <person name="Fang X."/>
            <person name="Li G."/>
            <person name="Fang L."/>
            <person name="Li Y."/>
            <person name="Liu D."/>
            <person name="Zheng H."/>
            <person name="Zhang Y."/>
            <person name="Qin N."/>
            <person name="Li Z."/>
            <person name="Yang G."/>
            <person name="Yang S."/>
            <person name="Bolund L."/>
            <person name="Kristiansen K."/>
            <person name="Zheng H."/>
            <person name="Li S."/>
            <person name="Zhang X."/>
            <person name="Yang H."/>
            <person name="Wang J."/>
            <person name="Sun R."/>
            <person name="Zhang B."/>
            <person name="Jiang S."/>
            <person name="Wang J."/>
            <person name="Du Y."/>
            <person name="Li S."/>
        </authorList>
    </citation>
    <scope>NUCLEOTIDE SEQUENCE [LARGE SCALE GENOMIC DNA]</scope>
    <source>
        <strain evidence="4">cv. 9930</strain>
    </source>
</reference>
<dbReference type="AlphaFoldDB" id="A0A0A0LH65"/>
<dbReference type="OrthoDB" id="439046at2759"/>